<sequence length="158" mass="18812">MYFNHLNTVEEIKKEYRRLAWLHHPDRDGGDTATMQQINAEYEEALKRCDGQTSKGSDNKEHTYHYNEQVERAVMDKINELLKLRLKGINIWLVGTWLWIDGDTRPAKEQLKSAGCRWHRKRQKWFWHDGQWRGRATKKGFSYLASKYGMEKQEEVAA</sequence>
<proteinExistence type="predicted"/>
<organism evidence="1">
    <name type="scientific">marine sediment metagenome</name>
    <dbReference type="NCBI Taxonomy" id="412755"/>
    <lineage>
        <taxon>unclassified sequences</taxon>
        <taxon>metagenomes</taxon>
        <taxon>ecological metagenomes</taxon>
    </lineage>
</organism>
<dbReference type="InterPro" id="IPR036869">
    <property type="entry name" value="J_dom_sf"/>
</dbReference>
<evidence type="ECO:0000313" key="1">
    <source>
        <dbReference type="EMBL" id="KKM93083.1"/>
    </source>
</evidence>
<name>A0A0F9LI26_9ZZZZ</name>
<evidence type="ECO:0008006" key="2">
    <source>
        <dbReference type="Google" id="ProtNLM"/>
    </source>
</evidence>
<reference evidence="1" key="1">
    <citation type="journal article" date="2015" name="Nature">
        <title>Complex archaea that bridge the gap between prokaryotes and eukaryotes.</title>
        <authorList>
            <person name="Spang A."/>
            <person name="Saw J.H."/>
            <person name="Jorgensen S.L."/>
            <person name="Zaremba-Niedzwiedzka K."/>
            <person name="Martijn J."/>
            <person name="Lind A.E."/>
            <person name="van Eijk R."/>
            <person name="Schleper C."/>
            <person name="Guy L."/>
            <person name="Ettema T.J."/>
        </authorList>
    </citation>
    <scope>NUCLEOTIDE SEQUENCE</scope>
</reference>
<protein>
    <recommendedName>
        <fullName evidence="2">J domain-containing protein</fullName>
    </recommendedName>
</protein>
<accession>A0A0F9LI26</accession>
<gene>
    <name evidence="1" type="ORF">LCGC14_1211940</name>
</gene>
<dbReference type="AlphaFoldDB" id="A0A0F9LI26"/>
<dbReference type="EMBL" id="LAZR01006313">
    <property type="protein sequence ID" value="KKM93083.1"/>
    <property type="molecule type" value="Genomic_DNA"/>
</dbReference>
<dbReference type="InterPro" id="IPR001623">
    <property type="entry name" value="DnaJ_domain"/>
</dbReference>
<comment type="caution">
    <text evidence="1">The sequence shown here is derived from an EMBL/GenBank/DDBJ whole genome shotgun (WGS) entry which is preliminary data.</text>
</comment>
<dbReference type="SUPFAM" id="SSF46565">
    <property type="entry name" value="Chaperone J-domain"/>
    <property type="match status" value="1"/>
</dbReference>
<dbReference type="Gene3D" id="1.10.287.110">
    <property type="entry name" value="DnaJ domain"/>
    <property type="match status" value="1"/>
</dbReference>
<dbReference type="CDD" id="cd06257">
    <property type="entry name" value="DnaJ"/>
    <property type="match status" value="1"/>
</dbReference>